<dbReference type="EMBL" id="QZFU01000018">
    <property type="protein sequence ID" value="RJO75582.1"/>
    <property type="molecule type" value="Genomic_DNA"/>
</dbReference>
<dbReference type="InterPro" id="IPR006115">
    <property type="entry name" value="6PGDH_NADP-bd"/>
</dbReference>
<dbReference type="InterPro" id="IPR008927">
    <property type="entry name" value="6-PGluconate_DH-like_C_sf"/>
</dbReference>
<sequence length="289" mass="29646">MATIAFLGLGRMGLGMAGRLVSAGHRVTVFNRTPERAADLVAAGAHLAATPRAAARDADAVFAMVADDAASRALWCGPEGALAGTAPGAFAIECSTLSRPWVLELAESAAAQGLRYLDCPVTGLPEAAAAGTLRLFVGGDPDDLAAARPLLDPLCDGIVHFGGIGAGTSYKLIQNLLGSVHIAATAEALRTAELAGLDLATVVDTLARGGVASPAVVNSSRSMRDGTHDSVITFTATLRLKDTRVGIEHAESLGAPAALGRAARPLFQRVVDTGEGHLNETKIIDRLRD</sequence>
<dbReference type="RefSeq" id="WP_120041105.1">
    <property type="nucleotide sequence ID" value="NZ_QZFU01000018.1"/>
</dbReference>
<keyword evidence="8" id="KW-1185">Reference proteome</keyword>
<evidence type="ECO:0000313" key="8">
    <source>
        <dbReference type="Proteomes" id="UP000266677"/>
    </source>
</evidence>
<dbReference type="PANTHER" id="PTHR43060:SF15">
    <property type="entry name" value="3-HYDROXYISOBUTYRATE DEHYDROGENASE-LIKE 1, MITOCHONDRIAL-RELATED"/>
    <property type="match status" value="1"/>
</dbReference>
<protein>
    <submittedName>
        <fullName evidence="7">NAD(P)-dependent oxidoreductase</fullName>
    </submittedName>
</protein>
<proteinExistence type="inferred from homology"/>
<dbReference type="PANTHER" id="PTHR43060">
    <property type="entry name" value="3-HYDROXYISOBUTYRATE DEHYDROGENASE-LIKE 1, MITOCHONDRIAL-RELATED"/>
    <property type="match status" value="1"/>
</dbReference>
<comment type="similarity">
    <text evidence="1">Belongs to the HIBADH-related family.</text>
</comment>
<keyword evidence="2" id="KW-0560">Oxidoreductase</keyword>
<dbReference type="PIRSF" id="PIRSF000103">
    <property type="entry name" value="HIBADH"/>
    <property type="match status" value="1"/>
</dbReference>
<organism evidence="7 8">
    <name type="scientific">Nocardia panacis</name>
    <dbReference type="NCBI Taxonomy" id="2340916"/>
    <lineage>
        <taxon>Bacteria</taxon>
        <taxon>Bacillati</taxon>
        <taxon>Actinomycetota</taxon>
        <taxon>Actinomycetes</taxon>
        <taxon>Mycobacteriales</taxon>
        <taxon>Nocardiaceae</taxon>
        <taxon>Nocardia</taxon>
    </lineage>
</organism>
<feature type="domain" description="3-hydroxyisobutyrate dehydrogenase-like NAD-binding" evidence="6">
    <location>
        <begin position="165"/>
        <end position="285"/>
    </location>
</feature>
<dbReference type="GO" id="GO:0050661">
    <property type="term" value="F:NADP binding"/>
    <property type="evidence" value="ECO:0007669"/>
    <property type="project" value="InterPro"/>
</dbReference>
<feature type="domain" description="6-phosphogluconate dehydrogenase NADP-binding" evidence="5">
    <location>
        <begin position="3"/>
        <end position="160"/>
    </location>
</feature>
<comment type="caution">
    <text evidence="7">The sequence shown here is derived from an EMBL/GenBank/DDBJ whole genome shotgun (WGS) entry which is preliminary data.</text>
</comment>
<dbReference type="AlphaFoldDB" id="A0A3A4KKJ6"/>
<evidence type="ECO:0000313" key="7">
    <source>
        <dbReference type="EMBL" id="RJO75582.1"/>
    </source>
</evidence>
<dbReference type="Pfam" id="PF03446">
    <property type="entry name" value="NAD_binding_2"/>
    <property type="match status" value="1"/>
</dbReference>
<evidence type="ECO:0000259" key="6">
    <source>
        <dbReference type="Pfam" id="PF14833"/>
    </source>
</evidence>
<evidence type="ECO:0000259" key="5">
    <source>
        <dbReference type="Pfam" id="PF03446"/>
    </source>
</evidence>
<dbReference type="Gene3D" id="3.40.50.720">
    <property type="entry name" value="NAD(P)-binding Rossmann-like Domain"/>
    <property type="match status" value="1"/>
</dbReference>
<evidence type="ECO:0000256" key="4">
    <source>
        <dbReference type="PIRSR" id="PIRSR000103-1"/>
    </source>
</evidence>
<dbReference type="Proteomes" id="UP000266677">
    <property type="component" value="Unassembled WGS sequence"/>
</dbReference>
<keyword evidence="3" id="KW-0520">NAD</keyword>
<dbReference type="InterPro" id="IPR036291">
    <property type="entry name" value="NAD(P)-bd_dom_sf"/>
</dbReference>
<dbReference type="InterPro" id="IPR013328">
    <property type="entry name" value="6PGD_dom2"/>
</dbReference>
<feature type="active site" evidence="4">
    <location>
        <position position="171"/>
    </location>
</feature>
<dbReference type="GO" id="GO:0016054">
    <property type="term" value="P:organic acid catabolic process"/>
    <property type="evidence" value="ECO:0007669"/>
    <property type="project" value="UniProtKB-ARBA"/>
</dbReference>
<dbReference type="SUPFAM" id="SSF51735">
    <property type="entry name" value="NAD(P)-binding Rossmann-fold domains"/>
    <property type="match status" value="1"/>
</dbReference>
<dbReference type="SUPFAM" id="SSF48179">
    <property type="entry name" value="6-phosphogluconate dehydrogenase C-terminal domain-like"/>
    <property type="match status" value="1"/>
</dbReference>
<evidence type="ECO:0000256" key="1">
    <source>
        <dbReference type="ARBA" id="ARBA00009080"/>
    </source>
</evidence>
<dbReference type="InterPro" id="IPR029154">
    <property type="entry name" value="HIBADH-like_NADP-bd"/>
</dbReference>
<accession>A0A3A4KKJ6</accession>
<dbReference type="Pfam" id="PF14833">
    <property type="entry name" value="NAD_binding_11"/>
    <property type="match status" value="1"/>
</dbReference>
<evidence type="ECO:0000256" key="2">
    <source>
        <dbReference type="ARBA" id="ARBA00023002"/>
    </source>
</evidence>
<dbReference type="InterPro" id="IPR002204">
    <property type="entry name" value="3-OH-isobutyrate_DH-rel_CS"/>
</dbReference>
<reference evidence="7 8" key="1">
    <citation type="submission" date="2018-09" db="EMBL/GenBank/DDBJ databases">
        <title>YIM PH21274 draft genome.</title>
        <authorList>
            <person name="Miao C."/>
        </authorList>
    </citation>
    <scope>NUCLEOTIDE SEQUENCE [LARGE SCALE GENOMIC DNA]</scope>
    <source>
        <strain evidence="7 8">YIM PH 21724</strain>
    </source>
</reference>
<dbReference type="InterPro" id="IPR015815">
    <property type="entry name" value="HIBADH-related"/>
</dbReference>
<dbReference type="Gene3D" id="1.10.1040.10">
    <property type="entry name" value="N-(1-d-carboxylethyl)-l-norvaline Dehydrogenase, domain 2"/>
    <property type="match status" value="1"/>
</dbReference>
<dbReference type="PROSITE" id="PS00895">
    <property type="entry name" value="3_HYDROXYISOBUT_DH"/>
    <property type="match status" value="1"/>
</dbReference>
<dbReference type="GO" id="GO:0051287">
    <property type="term" value="F:NAD binding"/>
    <property type="evidence" value="ECO:0007669"/>
    <property type="project" value="InterPro"/>
</dbReference>
<dbReference type="GO" id="GO:0016491">
    <property type="term" value="F:oxidoreductase activity"/>
    <property type="evidence" value="ECO:0007669"/>
    <property type="project" value="UniProtKB-KW"/>
</dbReference>
<dbReference type="OrthoDB" id="3185659at2"/>
<name>A0A3A4KKJ6_9NOCA</name>
<evidence type="ECO:0000256" key="3">
    <source>
        <dbReference type="ARBA" id="ARBA00023027"/>
    </source>
</evidence>
<gene>
    <name evidence="7" type="ORF">D5S18_14210</name>
</gene>